<dbReference type="SUPFAM" id="SSF141868">
    <property type="entry name" value="EAL domain-like"/>
    <property type="match status" value="1"/>
</dbReference>
<organism evidence="4 5">
    <name type="scientific">Pectobacterium brasiliense</name>
    <dbReference type="NCBI Taxonomy" id="180957"/>
    <lineage>
        <taxon>Bacteria</taxon>
        <taxon>Pseudomonadati</taxon>
        <taxon>Pseudomonadota</taxon>
        <taxon>Gammaproteobacteria</taxon>
        <taxon>Enterobacterales</taxon>
        <taxon>Pectobacteriaceae</taxon>
        <taxon>Pectobacterium</taxon>
    </lineage>
</organism>
<dbReference type="Pfam" id="PF00563">
    <property type="entry name" value="EAL"/>
    <property type="match status" value="1"/>
</dbReference>
<dbReference type="EMBL" id="JAXHOZ010000043">
    <property type="protein sequence ID" value="MDY4378212.1"/>
    <property type="molecule type" value="Genomic_DNA"/>
</dbReference>
<evidence type="ECO:0000259" key="2">
    <source>
        <dbReference type="PROSITE" id="PS50883"/>
    </source>
</evidence>
<keyword evidence="4" id="KW-0378">Hydrolase</keyword>
<dbReference type="EC" id="3.1.4.52" evidence="4"/>
<dbReference type="Gene3D" id="3.30.70.270">
    <property type="match status" value="1"/>
</dbReference>
<evidence type="ECO:0000313" key="4">
    <source>
        <dbReference type="EMBL" id="MDY4378212.1"/>
    </source>
</evidence>
<dbReference type="Gene3D" id="3.20.20.450">
    <property type="entry name" value="EAL domain"/>
    <property type="match status" value="1"/>
</dbReference>
<dbReference type="GO" id="GO:0052621">
    <property type="term" value="F:diguanylate cyclase activity"/>
    <property type="evidence" value="ECO:0007669"/>
    <property type="project" value="UniProtKB-EC"/>
</dbReference>
<dbReference type="InterPro" id="IPR043128">
    <property type="entry name" value="Rev_trsase/Diguanyl_cyclase"/>
</dbReference>
<evidence type="ECO:0000256" key="1">
    <source>
        <dbReference type="SAM" id="Phobius"/>
    </source>
</evidence>
<keyword evidence="1" id="KW-0472">Membrane</keyword>
<comment type="caution">
    <text evidence="4">The sequence shown here is derived from an EMBL/GenBank/DDBJ whole genome shotgun (WGS) entry which is preliminary data.</text>
</comment>
<protein>
    <submittedName>
        <fullName evidence="4">Bifunctional diguanylate cyclase/phosphodiesterase</fullName>
        <ecNumber evidence="4">2.7.7.65</ecNumber>
        <ecNumber evidence="4">3.1.4.52</ecNumber>
    </submittedName>
</protein>
<proteinExistence type="predicted"/>
<keyword evidence="1" id="KW-0812">Transmembrane</keyword>
<feature type="transmembrane region" description="Helical" evidence="1">
    <location>
        <begin position="61"/>
        <end position="79"/>
    </location>
</feature>
<dbReference type="InterPro" id="IPR029787">
    <property type="entry name" value="Nucleotide_cyclase"/>
</dbReference>
<dbReference type="RefSeq" id="WP_320714221.1">
    <property type="nucleotide sequence ID" value="NZ_JAXHOZ010000043.1"/>
</dbReference>
<feature type="domain" description="EAL" evidence="2">
    <location>
        <begin position="400"/>
        <end position="650"/>
    </location>
</feature>
<dbReference type="InterPro" id="IPR001633">
    <property type="entry name" value="EAL_dom"/>
</dbReference>
<feature type="transmembrane region" description="Helical" evidence="1">
    <location>
        <begin position="26"/>
        <end position="49"/>
    </location>
</feature>
<dbReference type="PROSITE" id="PS50887">
    <property type="entry name" value="GGDEF"/>
    <property type="match status" value="1"/>
</dbReference>
<sequence length="657" mass="74886">MNTYRFEKNIGNHEKSIKIFREKISILYQNLASGVAISLSAGIALVFGFDGHSIENHNYRLIWLILLTFVLSVRLYTLYNWIKNQKLENINLSYELLKFRIGVIATASLWSAYCLYFHQYFDVYEAASTMVIISAMTGGAATVLAGDKIVSLAYTTILLIPYSLYLIFNEQYKYEVLGILGILYSIIMFISSAKSASFILSSIELKYKNEDFLHNLEDEVIKRTKEIFYLSQYDSLTHLINRKTFLEKTQEKLITNDKKKHVLFFIDLNGFKDINDNLGHSVGDTVLIHLAHNFKQWASDEKIVCRWGGDEFVIFSEINSTNDIESIALEINSLIKKDFYVKSNVFELSAAIGIAIYPDHASDINGLITCADLAMYNNKNNKEDHYFLFKKEIATEALERYQLCSKLKHAITKNQLSVLFQPIFNARKNKFESAEALLRWNVDGKMIPPDVFIPLAEKNGTIINIGYWVLEQAIDCMKKLDESGLPIRICVNVSAVQFKEKNFIEHVIKLLKKFDLSSEKLQIELTESIFSGNNLHVIDSIKTLQKNGIKISIDDFGTGYSSLSLIQKMNVDIVKIDKSFVSEINKSGIDVIKAIMVMSKGLGFEVVAEGVETPSQLNKLQSIGIHHLQGYIFSKPITFNELIDFIKEKSQNTPQKY</sequence>
<dbReference type="PANTHER" id="PTHR33121">
    <property type="entry name" value="CYCLIC DI-GMP PHOSPHODIESTERASE PDEF"/>
    <property type="match status" value="1"/>
</dbReference>
<dbReference type="CDD" id="cd01949">
    <property type="entry name" value="GGDEF"/>
    <property type="match status" value="1"/>
</dbReference>
<dbReference type="InterPro" id="IPR035919">
    <property type="entry name" value="EAL_sf"/>
</dbReference>
<dbReference type="NCBIfam" id="TIGR00254">
    <property type="entry name" value="GGDEF"/>
    <property type="match status" value="1"/>
</dbReference>
<feature type="domain" description="GGDEF" evidence="3">
    <location>
        <begin position="259"/>
        <end position="391"/>
    </location>
</feature>
<dbReference type="GO" id="GO:0071111">
    <property type="term" value="F:cyclic-guanylate-specific phosphodiesterase activity"/>
    <property type="evidence" value="ECO:0007669"/>
    <property type="project" value="UniProtKB-EC"/>
</dbReference>
<dbReference type="SMART" id="SM00267">
    <property type="entry name" value="GGDEF"/>
    <property type="match status" value="1"/>
</dbReference>
<feature type="transmembrane region" description="Helical" evidence="1">
    <location>
        <begin position="152"/>
        <end position="168"/>
    </location>
</feature>
<dbReference type="InterPro" id="IPR000160">
    <property type="entry name" value="GGDEF_dom"/>
</dbReference>
<dbReference type="CDD" id="cd01948">
    <property type="entry name" value="EAL"/>
    <property type="match status" value="1"/>
</dbReference>
<accession>A0AAW9H8I4</accession>
<dbReference type="AlphaFoldDB" id="A0AAW9H8I4"/>
<gene>
    <name evidence="4" type="ORF">SOV92_10310</name>
</gene>
<dbReference type="SMART" id="SM00052">
    <property type="entry name" value="EAL"/>
    <property type="match status" value="1"/>
</dbReference>
<evidence type="ECO:0000313" key="5">
    <source>
        <dbReference type="Proteomes" id="UP001269968"/>
    </source>
</evidence>
<name>A0AAW9H8I4_9GAMM</name>
<reference evidence="4" key="1">
    <citation type="submission" date="2023-11" db="EMBL/GenBank/DDBJ databases">
        <title>Comparative genomics revealed phylogeny of phytopathogenic Pectobacterium aroidearum based on whole-genome sequencing and function of putative horizontal acquire islands in P. aroidearum PccS1.</title>
        <authorList>
            <person name="Fan J."/>
            <person name="Yang L."/>
        </authorList>
    </citation>
    <scope>NUCLEOTIDE SEQUENCE</scope>
    <source>
        <strain evidence="4">NJAU140</strain>
    </source>
</reference>
<keyword evidence="1" id="KW-1133">Transmembrane helix</keyword>
<dbReference type="Proteomes" id="UP001269968">
    <property type="component" value="Unassembled WGS sequence"/>
</dbReference>
<feature type="transmembrane region" description="Helical" evidence="1">
    <location>
        <begin position="174"/>
        <end position="193"/>
    </location>
</feature>
<dbReference type="Pfam" id="PF00990">
    <property type="entry name" value="GGDEF"/>
    <property type="match status" value="1"/>
</dbReference>
<dbReference type="PROSITE" id="PS50883">
    <property type="entry name" value="EAL"/>
    <property type="match status" value="1"/>
</dbReference>
<dbReference type="PANTHER" id="PTHR33121:SF70">
    <property type="entry name" value="SIGNALING PROTEIN YKOW"/>
    <property type="match status" value="1"/>
</dbReference>
<keyword evidence="4" id="KW-0808">Transferase</keyword>
<keyword evidence="4" id="KW-0548">Nucleotidyltransferase</keyword>
<dbReference type="InterPro" id="IPR050706">
    <property type="entry name" value="Cyclic-di-GMP_PDE-like"/>
</dbReference>
<feature type="transmembrane region" description="Helical" evidence="1">
    <location>
        <begin position="99"/>
        <end position="121"/>
    </location>
</feature>
<dbReference type="EC" id="2.7.7.65" evidence="4"/>
<dbReference type="SUPFAM" id="SSF55073">
    <property type="entry name" value="Nucleotide cyclase"/>
    <property type="match status" value="1"/>
</dbReference>
<evidence type="ECO:0000259" key="3">
    <source>
        <dbReference type="PROSITE" id="PS50887"/>
    </source>
</evidence>